<dbReference type="Gene3D" id="2.130.10.10">
    <property type="entry name" value="YVTN repeat-like/Quinoprotein amine dehydrogenase"/>
    <property type="match status" value="1"/>
</dbReference>
<dbReference type="InterPro" id="IPR036322">
    <property type="entry name" value="WD40_repeat_dom_sf"/>
</dbReference>
<dbReference type="Bgee" id="ENSXETG00000041067">
    <property type="expression patterns" value="Expressed in 2-cell stage embryo and 12 other cell types or tissues"/>
</dbReference>
<dbReference type="SUPFAM" id="SSF50978">
    <property type="entry name" value="WD40 repeat-like"/>
    <property type="match status" value="1"/>
</dbReference>
<evidence type="ECO:0000256" key="3">
    <source>
        <dbReference type="PROSITE-ProRule" id="PRU00221"/>
    </source>
</evidence>
<dbReference type="PANTHER" id="PTHR44436:SF1">
    <property type="entry name" value="F-BOX_WD REPEAT-CONTAINING PROTEIN 2"/>
    <property type="match status" value="1"/>
</dbReference>
<dbReference type="SUPFAM" id="SSF81383">
    <property type="entry name" value="F-box domain"/>
    <property type="match status" value="1"/>
</dbReference>
<reference evidence="5" key="1">
    <citation type="journal article" date="2010" name="Science">
        <title>The genome of the Western clawed frog Xenopus tropicalis.</title>
        <authorList>
            <person name="Hellsten U."/>
            <person name="Harland R.M."/>
            <person name="Gilchrist M.J."/>
            <person name="Hendrix D."/>
            <person name="Jurka J."/>
            <person name="Kapitonov V."/>
            <person name="Ovcharenko I."/>
            <person name="Putnam N.H."/>
            <person name="Shu S."/>
            <person name="Taher L."/>
            <person name="Blitz I.L."/>
            <person name="Blumberg B."/>
            <person name="Dichmann D.S."/>
            <person name="Dubchak I."/>
            <person name="Amaya E."/>
            <person name="Detter J.C."/>
            <person name="Fletcher R."/>
            <person name="Gerhard D.S."/>
            <person name="Goodstein D."/>
            <person name="Graves T."/>
            <person name="Grigoriev I.V."/>
            <person name="Grimwood J."/>
            <person name="Kawashima T."/>
            <person name="Lindquist E."/>
            <person name="Lucas S.M."/>
            <person name="Mead P.E."/>
            <person name="Mitros T."/>
            <person name="Ogino H."/>
            <person name="Ohta Y."/>
            <person name="Poliakov A.V."/>
            <person name="Pollet N."/>
            <person name="Robert J."/>
            <person name="Salamov A."/>
            <person name="Sater A.K."/>
            <person name="Schmutz J."/>
            <person name="Terry A."/>
            <person name="Vize P.D."/>
            <person name="Warren W.C."/>
            <person name="Wells D."/>
            <person name="Wills A."/>
            <person name="Wilson R.K."/>
            <person name="Zimmerman L.B."/>
            <person name="Zorn A.M."/>
            <person name="Grainger R."/>
            <person name="Grammer T."/>
            <person name="Khokha M.K."/>
            <person name="Richardson P.M."/>
            <person name="Rokhsar D.S."/>
        </authorList>
    </citation>
    <scope>NUCLEOTIDE SEQUENCE [LARGE SCALE GENOMIC DNA]</scope>
    <source>
        <strain evidence="5">Nigerian</strain>
    </source>
</reference>
<dbReference type="Ensembl" id="ENSXETT00000112572">
    <property type="protein sequence ID" value="ENSXETP00000111513"/>
    <property type="gene ID" value="ENSXETG00000041067"/>
</dbReference>
<dbReference type="SMART" id="SM00320">
    <property type="entry name" value="WD40"/>
    <property type="match status" value="4"/>
</dbReference>
<dbReference type="InterPro" id="IPR042627">
    <property type="entry name" value="FBXW2"/>
</dbReference>
<dbReference type="GeneTree" id="ENSGT00940000154986"/>
<proteinExistence type="predicted"/>
<evidence type="ECO:0000259" key="4">
    <source>
        <dbReference type="PROSITE" id="PS50181"/>
    </source>
</evidence>
<evidence type="ECO:0000256" key="1">
    <source>
        <dbReference type="ARBA" id="ARBA00022574"/>
    </source>
</evidence>
<dbReference type="PROSITE" id="PS50181">
    <property type="entry name" value="FBOX"/>
    <property type="match status" value="1"/>
</dbReference>
<dbReference type="InterPro" id="IPR001680">
    <property type="entry name" value="WD40_rpt"/>
</dbReference>
<sequence length="450" mass="51056">MGCARQSRMEAGEPQDCTSWLPDELALRILSYLDAKDILQVAQTCQRWRELAEDEGLWQGKCKADGIEEPLHISTATGSRPRPWKSAYTNQLRVDTNWRRGRFKTITVDLFGDYRNPDHVGFNGKELVCTTHKEIIKVWSAVTGECPRTLVGHRASVTAVQMRDHMIVTGYLDGTINVWNAESGACIHTLGGHTSHIHNVHLHEQRAASCSSDRTIRVWDIEAGQCLHTLLGHKLAVTWVWYNGRRLVSEDLCHIVKMWDPETETCLRSVCLHSGAFITFVQFDGKHIVSLLCPGRTIGVWDGETLQRTITGNEPYTIVMTLKNSILGVVNSGRAAEIWNVETGQRLNLLQDPDGFDLRANSLALRGDFLIGRTDTGRITLWDWRTGQFLRNLFVPKREESLDRHLLVSNTKLVYVVSDTWKGIFSYPTKAVILDFNVEERARRQNCSMF</sequence>
<feature type="domain" description="F-box" evidence="4">
    <location>
        <begin position="21"/>
        <end position="61"/>
    </location>
</feature>
<dbReference type="PROSITE" id="PS00678">
    <property type="entry name" value="WD_REPEATS_1"/>
    <property type="match status" value="2"/>
</dbReference>
<dbReference type="InterPro" id="IPR036047">
    <property type="entry name" value="F-box-like_dom_sf"/>
</dbReference>
<accession>A0A803JU11</accession>
<feature type="repeat" description="WD" evidence="3">
    <location>
        <begin position="190"/>
        <end position="229"/>
    </location>
</feature>
<dbReference type="InterPro" id="IPR001810">
    <property type="entry name" value="F-box_dom"/>
</dbReference>
<dbReference type="PROSITE" id="PS50082">
    <property type="entry name" value="WD_REPEATS_2"/>
    <property type="match status" value="2"/>
</dbReference>
<dbReference type="AlphaFoldDB" id="A0A803JU11"/>
<organism evidence="5">
    <name type="scientific">Xenopus tropicalis</name>
    <name type="common">Western clawed frog</name>
    <name type="synonym">Silurana tropicalis</name>
    <dbReference type="NCBI Taxonomy" id="8364"/>
    <lineage>
        <taxon>Eukaryota</taxon>
        <taxon>Metazoa</taxon>
        <taxon>Chordata</taxon>
        <taxon>Craniata</taxon>
        <taxon>Vertebrata</taxon>
        <taxon>Euteleostomi</taxon>
        <taxon>Amphibia</taxon>
        <taxon>Batrachia</taxon>
        <taxon>Anura</taxon>
        <taxon>Pipoidea</taxon>
        <taxon>Pipidae</taxon>
        <taxon>Xenopodinae</taxon>
        <taxon>Xenopus</taxon>
        <taxon>Silurana</taxon>
    </lineage>
</organism>
<protein>
    <recommendedName>
        <fullName evidence="4">F-box domain-containing protein</fullName>
    </recommendedName>
</protein>
<name>A0A803JU11_XENTR</name>
<evidence type="ECO:0000256" key="2">
    <source>
        <dbReference type="ARBA" id="ARBA00022737"/>
    </source>
</evidence>
<dbReference type="PROSITE" id="PS50294">
    <property type="entry name" value="WD_REPEATS_REGION"/>
    <property type="match status" value="2"/>
</dbReference>
<dbReference type="PANTHER" id="PTHR44436">
    <property type="entry name" value="F-BOX/WD REPEAT-CONTAINING PROTEIN 2"/>
    <property type="match status" value="1"/>
</dbReference>
<dbReference type="SMART" id="SM00256">
    <property type="entry name" value="FBOX"/>
    <property type="match status" value="1"/>
</dbReference>
<dbReference type="InterPro" id="IPR019775">
    <property type="entry name" value="WD40_repeat_CS"/>
</dbReference>
<feature type="repeat" description="WD" evidence="3">
    <location>
        <begin position="150"/>
        <end position="189"/>
    </location>
</feature>
<dbReference type="Gene3D" id="1.20.1280.50">
    <property type="match status" value="1"/>
</dbReference>
<evidence type="ECO:0000313" key="5">
    <source>
        <dbReference type="Ensembl" id="ENSXETP00000111513"/>
    </source>
</evidence>
<dbReference type="InterPro" id="IPR015943">
    <property type="entry name" value="WD40/YVTN_repeat-like_dom_sf"/>
</dbReference>
<keyword evidence="1 3" id="KW-0853">WD repeat</keyword>
<dbReference type="Pfam" id="PF00400">
    <property type="entry name" value="WD40"/>
    <property type="match status" value="2"/>
</dbReference>
<reference evidence="5" key="2">
    <citation type="submission" date="2021-03" db="UniProtKB">
        <authorList>
            <consortium name="Ensembl"/>
        </authorList>
    </citation>
    <scope>IDENTIFICATION</scope>
</reference>
<keyword evidence="2" id="KW-0677">Repeat</keyword>
<dbReference type="Pfam" id="PF12937">
    <property type="entry name" value="F-box-like"/>
    <property type="match status" value="1"/>
</dbReference>